<dbReference type="InterPro" id="IPR017946">
    <property type="entry name" value="PLC-like_Pdiesterase_TIM-brl"/>
</dbReference>
<reference evidence="2 3" key="1">
    <citation type="journal article" date="2008" name="J. Bacteriol.">
        <title>Complete genome sequence of Leuconostoc citreum KM20.</title>
        <authorList>
            <person name="Kim J.F."/>
            <person name="Jeong H."/>
            <person name="Lee J.-S."/>
            <person name="Choi S.-H."/>
            <person name="Ha M."/>
            <person name="Hur C.-G."/>
            <person name="Kim J.-S."/>
            <person name="Lee S."/>
            <person name="Park H.-S."/>
            <person name="Park Y.-H."/>
            <person name="Oh T.K."/>
        </authorList>
    </citation>
    <scope>NUCLEOTIDE SEQUENCE [LARGE SCALE GENOMIC DNA]</scope>
    <source>
        <strain evidence="2 3">KM20</strain>
    </source>
</reference>
<proteinExistence type="predicted"/>
<evidence type="ECO:0000313" key="2">
    <source>
        <dbReference type="EMBL" id="ACA82844.1"/>
    </source>
</evidence>
<sequence length="243" mass="27504">MREKFMIKIAHRGVSAQAPENTRAAFEKMLPLDITWLETDIDITSDGQLVLIHDASVNRTSNGNGKVNRNTLQGLQKLDFGEWFSPVYQGQQIVTLDWLIDFINLHQLNVNFELKTDVQGEQQNFYLMRIHKAFLRLNPNCQIIVSSFNVPLLKKFHALMPKVATGLLVDGPITDSHLEQAQAVDAAYIHPDVSFLTQEQARILMNKGFKLNVWTVNDPKTMARLNEWGINAAFTDFPAGVTV</sequence>
<dbReference type="Proteomes" id="UP000002166">
    <property type="component" value="Chromosome"/>
</dbReference>
<dbReference type="Gene3D" id="3.20.20.190">
    <property type="entry name" value="Phosphatidylinositol (PI) phosphodiesterase"/>
    <property type="match status" value="1"/>
</dbReference>
<dbReference type="GO" id="GO:0008889">
    <property type="term" value="F:glycerophosphodiester phosphodiesterase activity"/>
    <property type="evidence" value="ECO:0007669"/>
    <property type="project" value="UniProtKB-EC"/>
</dbReference>
<gene>
    <name evidence="2" type="ordered locus">LCK_01017</name>
</gene>
<dbReference type="GO" id="GO:0006629">
    <property type="term" value="P:lipid metabolic process"/>
    <property type="evidence" value="ECO:0007669"/>
    <property type="project" value="InterPro"/>
</dbReference>
<dbReference type="PROSITE" id="PS51704">
    <property type="entry name" value="GP_PDE"/>
    <property type="match status" value="1"/>
</dbReference>
<feature type="domain" description="GP-PDE" evidence="1">
    <location>
        <begin position="6"/>
        <end position="243"/>
    </location>
</feature>
<dbReference type="SUPFAM" id="SSF51695">
    <property type="entry name" value="PLC-like phosphodiesterases"/>
    <property type="match status" value="1"/>
</dbReference>
<dbReference type="EMBL" id="DQ489736">
    <property type="protein sequence ID" value="ACA82844.1"/>
    <property type="molecule type" value="Genomic_DNA"/>
</dbReference>
<keyword evidence="3" id="KW-1185">Reference proteome</keyword>
<accession>B1MZ92</accession>
<dbReference type="eggNOG" id="COG0584">
    <property type="taxonomic scope" value="Bacteria"/>
</dbReference>
<dbReference type="PANTHER" id="PTHR46211:SF1">
    <property type="entry name" value="GLYCEROPHOSPHODIESTER PHOSPHODIESTERASE, CYTOPLASMIC"/>
    <property type="match status" value="1"/>
</dbReference>
<keyword evidence="2" id="KW-0378">Hydrolase</keyword>
<evidence type="ECO:0000259" key="1">
    <source>
        <dbReference type="PROSITE" id="PS51704"/>
    </source>
</evidence>
<dbReference type="Pfam" id="PF03009">
    <property type="entry name" value="GDPD"/>
    <property type="match status" value="1"/>
</dbReference>
<dbReference type="CDD" id="cd08562">
    <property type="entry name" value="GDPD_EcUgpQ_like"/>
    <property type="match status" value="1"/>
</dbReference>
<dbReference type="PANTHER" id="PTHR46211">
    <property type="entry name" value="GLYCEROPHOSPHORYL DIESTER PHOSPHODIESTERASE"/>
    <property type="match status" value="1"/>
</dbReference>
<name>B1MZ92_LEUCK</name>
<organism evidence="2 3">
    <name type="scientific">Leuconostoc citreum (strain KM20)</name>
    <dbReference type="NCBI Taxonomy" id="349519"/>
    <lineage>
        <taxon>Bacteria</taxon>
        <taxon>Bacillati</taxon>
        <taxon>Bacillota</taxon>
        <taxon>Bacilli</taxon>
        <taxon>Lactobacillales</taxon>
        <taxon>Lactobacillaceae</taxon>
        <taxon>Leuconostoc</taxon>
    </lineage>
</organism>
<dbReference type="HOGENOM" id="CLU_030006_3_2_9"/>
<dbReference type="EC" id="3.1.4.46" evidence="2"/>
<dbReference type="AlphaFoldDB" id="B1MZ92"/>
<dbReference type="STRING" id="349519.LCK_01017"/>
<protein>
    <submittedName>
        <fullName evidence="2">Glycerophosphoryl diester phosphodiesterase</fullName>
        <ecNumber evidence="2">3.1.4.46</ecNumber>
    </submittedName>
</protein>
<dbReference type="OrthoDB" id="384721at2"/>
<dbReference type="KEGG" id="lci:LCK_01017"/>
<evidence type="ECO:0000313" key="3">
    <source>
        <dbReference type="Proteomes" id="UP000002166"/>
    </source>
</evidence>
<dbReference type="RefSeq" id="WP_004907586.1">
    <property type="nucleotide sequence ID" value="NC_010471.1"/>
</dbReference>
<dbReference type="InterPro" id="IPR030395">
    <property type="entry name" value="GP_PDE_dom"/>
</dbReference>